<keyword evidence="3" id="KW-0515">Mutator protein</keyword>
<name>A0A4R3VGL5_9BURK</name>
<evidence type="ECO:0000256" key="16">
    <source>
        <dbReference type="ARBA" id="ARBA00042798"/>
    </source>
</evidence>
<dbReference type="SUPFAM" id="SSF55811">
    <property type="entry name" value="Nudix"/>
    <property type="match status" value="1"/>
</dbReference>
<evidence type="ECO:0000256" key="3">
    <source>
        <dbReference type="ARBA" id="ARBA00022457"/>
    </source>
</evidence>
<evidence type="ECO:0000256" key="8">
    <source>
        <dbReference type="ARBA" id="ARBA00022842"/>
    </source>
</evidence>
<dbReference type="GO" id="GO:0009228">
    <property type="term" value="P:thiamine biosynthetic process"/>
    <property type="evidence" value="ECO:0007669"/>
    <property type="project" value="UniProtKB-KW"/>
</dbReference>
<evidence type="ECO:0000256" key="17">
    <source>
        <dbReference type="RuleBase" id="RU003476"/>
    </source>
</evidence>
<dbReference type="PANTHER" id="PTHR47707:SF1">
    <property type="entry name" value="NUDIX HYDROLASE FAMILY PROTEIN"/>
    <property type="match status" value="1"/>
</dbReference>
<dbReference type="Pfam" id="PF02581">
    <property type="entry name" value="TMP-TENI"/>
    <property type="match status" value="1"/>
</dbReference>
<dbReference type="InterPro" id="IPR020476">
    <property type="entry name" value="Nudix_hydrolase"/>
</dbReference>
<protein>
    <recommendedName>
        <fullName evidence="13">8-oxo-dGTP diphosphatase</fullName>
        <ecNumber evidence="12">3.6.1.55</ecNumber>
    </recommendedName>
    <alternativeName>
        <fullName evidence="16">7,8-dihydro-8-oxoguanine-triphosphatase</fullName>
    </alternativeName>
    <alternativeName>
        <fullName evidence="15">Mutator protein MutT</fullName>
    </alternativeName>
    <alternativeName>
        <fullName evidence="14">dGTP pyrophosphohydrolase</fullName>
    </alternativeName>
</protein>
<comment type="cofactor">
    <cofactor evidence="1">
        <name>Mg(2+)</name>
        <dbReference type="ChEBI" id="CHEBI:18420"/>
    </cofactor>
</comment>
<dbReference type="InterPro" id="IPR036206">
    <property type="entry name" value="ThiamineP_synth_sf"/>
</dbReference>
<dbReference type="InterPro" id="IPR013785">
    <property type="entry name" value="Aldolase_TIM"/>
</dbReference>
<proteinExistence type="inferred from homology"/>
<dbReference type="GO" id="GO:0046872">
    <property type="term" value="F:metal ion binding"/>
    <property type="evidence" value="ECO:0007669"/>
    <property type="project" value="UniProtKB-KW"/>
</dbReference>
<evidence type="ECO:0000256" key="14">
    <source>
        <dbReference type="ARBA" id="ARBA00041592"/>
    </source>
</evidence>
<evidence type="ECO:0000256" key="4">
    <source>
        <dbReference type="ARBA" id="ARBA00022705"/>
    </source>
</evidence>
<evidence type="ECO:0000256" key="10">
    <source>
        <dbReference type="ARBA" id="ARBA00035861"/>
    </source>
</evidence>
<dbReference type="Gene3D" id="3.20.20.70">
    <property type="entry name" value="Aldolase class I"/>
    <property type="match status" value="1"/>
</dbReference>
<dbReference type="GO" id="GO:0006260">
    <property type="term" value="P:DNA replication"/>
    <property type="evidence" value="ECO:0007669"/>
    <property type="project" value="UniProtKB-KW"/>
</dbReference>
<dbReference type="InterPro" id="IPR020084">
    <property type="entry name" value="NUDIX_hydrolase_CS"/>
</dbReference>
<dbReference type="AlphaFoldDB" id="A0A4R3VGL5"/>
<dbReference type="GO" id="GO:0044715">
    <property type="term" value="F:8-oxo-dGDP phosphatase activity"/>
    <property type="evidence" value="ECO:0007669"/>
    <property type="project" value="TreeGrafter"/>
</dbReference>
<keyword evidence="7 17" id="KW-0378">Hydrolase</keyword>
<evidence type="ECO:0000256" key="9">
    <source>
        <dbReference type="ARBA" id="ARBA00023204"/>
    </source>
</evidence>
<dbReference type="NCBIfam" id="NF006530">
    <property type="entry name" value="PRK08999.1"/>
    <property type="match status" value="1"/>
</dbReference>
<evidence type="ECO:0000313" key="19">
    <source>
        <dbReference type="EMBL" id="TCV02849.1"/>
    </source>
</evidence>
<dbReference type="PROSITE" id="PS51462">
    <property type="entry name" value="NUDIX"/>
    <property type="match status" value="1"/>
</dbReference>
<sequence>MSDAKPHIYVAAGLILRPDGSLLLGQRPEGKPWEGWWELPGGKIEPGETVLQALARELQEELNIQVTQSTPWVEYTHEYPKNIVHLMFCRVTGWEGTPESAENQALAWIHPDQPLPVSPLLPATEPPLRWLRLPTRYLLSSIENAEGLPAFLERLDAALADGVRLVQFREPAWQLRYTQGRSEHDASVSPRQKIFDSYGDLRHAFEQVLQRCRDHGAKCLVNSIHPESWWAEADGVHLRAEDARYLLRQGSPRPAGMVGVSTHDAEEISLARKLDADFAVLGHVLDTPSHPQRAGMGWEAFAECLRGAGLPVFALGGQSSDTLADAMAHGAHGIAGIRKLHR</sequence>
<gene>
    <name evidence="19" type="ORF">EV686_101306</name>
</gene>
<dbReference type="InterPro" id="IPR015797">
    <property type="entry name" value="NUDIX_hydrolase-like_dom_sf"/>
</dbReference>
<evidence type="ECO:0000256" key="1">
    <source>
        <dbReference type="ARBA" id="ARBA00001946"/>
    </source>
</evidence>
<dbReference type="RefSeq" id="WP_132472764.1">
    <property type="nucleotide sequence ID" value="NZ_JBHRVM010000001.1"/>
</dbReference>
<dbReference type="GO" id="GO:0006281">
    <property type="term" value="P:DNA repair"/>
    <property type="evidence" value="ECO:0007669"/>
    <property type="project" value="UniProtKB-KW"/>
</dbReference>
<evidence type="ECO:0000256" key="11">
    <source>
        <dbReference type="ARBA" id="ARBA00036904"/>
    </source>
</evidence>
<dbReference type="GO" id="GO:0044716">
    <property type="term" value="F:8-oxo-GDP phosphatase activity"/>
    <property type="evidence" value="ECO:0007669"/>
    <property type="project" value="TreeGrafter"/>
</dbReference>
<dbReference type="GO" id="GO:0008413">
    <property type="term" value="F:8-oxo-7,8-dihydroguanosine triphosphate pyrophosphatase activity"/>
    <property type="evidence" value="ECO:0007669"/>
    <property type="project" value="TreeGrafter"/>
</dbReference>
<dbReference type="PROSITE" id="PS00893">
    <property type="entry name" value="NUDIX_BOX"/>
    <property type="match status" value="1"/>
</dbReference>
<dbReference type="EMBL" id="SMBX01000001">
    <property type="protein sequence ID" value="TCV02849.1"/>
    <property type="molecule type" value="Genomic_DNA"/>
</dbReference>
<dbReference type="SUPFAM" id="SSF51391">
    <property type="entry name" value="Thiamin phosphate synthase"/>
    <property type="match status" value="1"/>
</dbReference>
<reference evidence="19 20" key="1">
    <citation type="submission" date="2019-03" db="EMBL/GenBank/DDBJ databases">
        <title>Genomic Encyclopedia of Type Strains, Phase IV (KMG-IV): sequencing the most valuable type-strain genomes for metagenomic binning, comparative biology and taxonomic classification.</title>
        <authorList>
            <person name="Goeker M."/>
        </authorList>
    </citation>
    <scope>NUCLEOTIDE SEQUENCE [LARGE SCALE GENOMIC DNA]</scope>
    <source>
        <strain evidence="19 20">DSM 100048</strain>
    </source>
</reference>
<evidence type="ECO:0000256" key="12">
    <source>
        <dbReference type="ARBA" id="ARBA00038905"/>
    </source>
</evidence>
<keyword evidence="6" id="KW-0227">DNA damage</keyword>
<dbReference type="InterPro" id="IPR000086">
    <property type="entry name" value="NUDIX_hydrolase_dom"/>
</dbReference>
<comment type="caution">
    <text evidence="19">The sequence shown here is derived from an EMBL/GenBank/DDBJ whole genome shotgun (WGS) entry which is preliminary data.</text>
</comment>
<organism evidence="19 20">
    <name type="scientific">Paracandidimonas soli</name>
    <dbReference type="NCBI Taxonomy" id="1917182"/>
    <lineage>
        <taxon>Bacteria</taxon>
        <taxon>Pseudomonadati</taxon>
        <taxon>Pseudomonadota</taxon>
        <taxon>Betaproteobacteria</taxon>
        <taxon>Burkholderiales</taxon>
        <taxon>Alcaligenaceae</taxon>
        <taxon>Paracandidimonas</taxon>
    </lineage>
</organism>
<dbReference type="CDD" id="cd00564">
    <property type="entry name" value="TMP_TenI"/>
    <property type="match status" value="1"/>
</dbReference>
<dbReference type="Pfam" id="PF00293">
    <property type="entry name" value="NUDIX"/>
    <property type="match status" value="1"/>
</dbReference>
<dbReference type="Gene3D" id="3.90.79.10">
    <property type="entry name" value="Nucleoside Triphosphate Pyrophosphohydrolase"/>
    <property type="match status" value="1"/>
</dbReference>
<keyword evidence="8" id="KW-0460">Magnesium</keyword>
<keyword evidence="5" id="KW-0479">Metal-binding</keyword>
<evidence type="ECO:0000256" key="2">
    <source>
        <dbReference type="ARBA" id="ARBA00005582"/>
    </source>
</evidence>
<dbReference type="CDD" id="cd03425">
    <property type="entry name" value="NUDIX_MutT_NudA_like"/>
    <property type="match status" value="1"/>
</dbReference>
<keyword evidence="9" id="KW-0234">DNA repair</keyword>
<keyword evidence="4" id="KW-0235">DNA replication</keyword>
<keyword evidence="20" id="KW-1185">Reference proteome</keyword>
<evidence type="ECO:0000256" key="5">
    <source>
        <dbReference type="ARBA" id="ARBA00022723"/>
    </source>
</evidence>
<evidence type="ECO:0000259" key="18">
    <source>
        <dbReference type="PROSITE" id="PS51462"/>
    </source>
</evidence>
<dbReference type="PRINTS" id="PR00502">
    <property type="entry name" value="NUDIXFAMILY"/>
</dbReference>
<dbReference type="EC" id="3.6.1.55" evidence="12"/>
<comment type="catalytic activity">
    <reaction evidence="11">
        <text>8-oxo-GTP + H2O = 8-oxo-GMP + diphosphate + H(+)</text>
        <dbReference type="Rhea" id="RHEA:67616"/>
        <dbReference type="ChEBI" id="CHEBI:15377"/>
        <dbReference type="ChEBI" id="CHEBI:15378"/>
        <dbReference type="ChEBI" id="CHEBI:33019"/>
        <dbReference type="ChEBI" id="CHEBI:143553"/>
        <dbReference type="ChEBI" id="CHEBI:145694"/>
    </reaction>
</comment>
<evidence type="ECO:0000256" key="15">
    <source>
        <dbReference type="ARBA" id="ARBA00041979"/>
    </source>
</evidence>
<dbReference type="InterPro" id="IPR047127">
    <property type="entry name" value="MutT-like"/>
</dbReference>
<comment type="catalytic activity">
    <reaction evidence="10">
        <text>8-oxo-dGTP + H2O = 8-oxo-dGMP + diphosphate + H(+)</text>
        <dbReference type="Rhea" id="RHEA:31575"/>
        <dbReference type="ChEBI" id="CHEBI:15377"/>
        <dbReference type="ChEBI" id="CHEBI:15378"/>
        <dbReference type="ChEBI" id="CHEBI:33019"/>
        <dbReference type="ChEBI" id="CHEBI:63224"/>
        <dbReference type="ChEBI" id="CHEBI:77896"/>
        <dbReference type="EC" id="3.6.1.55"/>
    </reaction>
</comment>
<evidence type="ECO:0000256" key="13">
    <source>
        <dbReference type="ARBA" id="ARBA00040794"/>
    </source>
</evidence>
<dbReference type="OrthoDB" id="9810648at2"/>
<dbReference type="InterPro" id="IPR022998">
    <property type="entry name" value="ThiamineP_synth_TenI"/>
</dbReference>
<feature type="domain" description="Nudix hydrolase" evidence="18">
    <location>
        <begin position="6"/>
        <end position="133"/>
    </location>
</feature>
<comment type="similarity">
    <text evidence="2 17">Belongs to the Nudix hydrolase family.</text>
</comment>
<evidence type="ECO:0000256" key="7">
    <source>
        <dbReference type="ARBA" id="ARBA00022801"/>
    </source>
</evidence>
<evidence type="ECO:0000256" key="6">
    <source>
        <dbReference type="ARBA" id="ARBA00022763"/>
    </source>
</evidence>
<dbReference type="GO" id="GO:0035539">
    <property type="term" value="F:8-oxo-7,8-dihydrodeoxyguanosine triphosphate pyrophosphatase activity"/>
    <property type="evidence" value="ECO:0007669"/>
    <property type="project" value="UniProtKB-EC"/>
</dbReference>
<accession>A0A4R3VGL5</accession>
<dbReference type="PANTHER" id="PTHR47707">
    <property type="entry name" value="8-OXO-DGTP DIPHOSPHATASE"/>
    <property type="match status" value="1"/>
</dbReference>
<evidence type="ECO:0000313" key="20">
    <source>
        <dbReference type="Proteomes" id="UP000294692"/>
    </source>
</evidence>
<dbReference type="Proteomes" id="UP000294692">
    <property type="component" value="Unassembled WGS sequence"/>
</dbReference>